<sequence length="378" mass="43180">MDNYRRPVFYDGWHPSLENFNLVIFGRSGAGKSFTIKIITRRSMLEGIMTVIIDPEREYKNLVLATGGPYIELSPKSKDYARINIYDVHVEDGRVNLFETMKGVEAVIFKMLRLFDGGRAITSQVAAALEQTLGQLYDRFGITEDPRSLHDRYGKPKPMPTLFDHYLLMKEHQDLQEVANVVRMFTRESRYKNQAIFDGQSSVNMWDAPIAAISIADLDPDIMKPLGLFVATKWIWERFAKRNRQKRKRIIIDEAQLLMQHHESAVWLENAYRQARKTNTSMCAVTQGFEVFLRVPEGMGVLKNAPTKLLLKQEPIDIDAVKDKFFLSEGEAQFLLTTSPGVGILKAGDDSVVVNVLPTPQEYQLYTTDPRDLERALA</sequence>
<dbReference type="Gene3D" id="3.40.50.300">
    <property type="entry name" value="P-loop containing nucleotide triphosphate hydrolases"/>
    <property type="match status" value="1"/>
</dbReference>
<dbReference type="PANTHER" id="PTHR30121:SF11">
    <property type="entry name" value="AAA+ ATPASE DOMAIN-CONTAINING PROTEIN"/>
    <property type="match status" value="1"/>
</dbReference>
<evidence type="ECO:0000259" key="1">
    <source>
        <dbReference type="Pfam" id="PF19044"/>
    </source>
</evidence>
<evidence type="ECO:0000313" key="2">
    <source>
        <dbReference type="EMBL" id="OUM89485.1"/>
    </source>
</evidence>
<feature type="domain" description="TraG P-loop" evidence="1">
    <location>
        <begin position="17"/>
        <end position="337"/>
    </location>
</feature>
<gene>
    <name evidence="2" type="ORF">BAA01_12430</name>
</gene>
<dbReference type="EMBL" id="LZRT01000042">
    <property type="protein sequence ID" value="OUM89485.1"/>
    <property type="molecule type" value="Genomic_DNA"/>
</dbReference>
<evidence type="ECO:0000313" key="3">
    <source>
        <dbReference type="Proteomes" id="UP000196475"/>
    </source>
</evidence>
<dbReference type="AlphaFoldDB" id="A0A1Y3PQ50"/>
<comment type="caution">
    <text evidence="2">The sequence shown here is derived from an EMBL/GenBank/DDBJ whole genome shotgun (WGS) entry which is preliminary data.</text>
</comment>
<dbReference type="InterPro" id="IPR043964">
    <property type="entry name" value="P-loop_TraG"/>
</dbReference>
<dbReference type="Gene3D" id="1.10.8.730">
    <property type="match status" value="1"/>
</dbReference>
<dbReference type="InterPro" id="IPR051162">
    <property type="entry name" value="T4SS_component"/>
</dbReference>
<accession>A0A1Y3PQ50</accession>
<dbReference type="Proteomes" id="UP000196475">
    <property type="component" value="Unassembled WGS sequence"/>
</dbReference>
<protein>
    <recommendedName>
        <fullName evidence="1">TraG P-loop domain-containing protein</fullName>
    </recommendedName>
</protein>
<dbReference type="Pfam" id="PF19044">
    <property type="entry name" value="P-loop_TraG"/>
    <property type="match status" value="1"/>
</dbReference>
<dbReference type="SUPFAM" id="SSF52540">
    <property type="entry name" value="P-loop containing nucleoside triphosphate hydrolases"/>
    <property type="match status" value="1"/>
</dbReference>
<proteinExistence type="predicted"/>
<name>A0A1Y3PQ50_9BACI</name>
<organism evidence="2 3">
    <name type="scientific">Bacillus thermozeamaize</name>
    <dbReference type="NCBI Taxonomy" id="230954"/>
    <lineage>
        <taxon>Bacteria</taxon>
        <taxon>Bacillati</taxon>
        <taxon>Bacillota</taxon>
        <taxon>Bacilli</taxon>
        <taxon>Bacillales</taxon>
        <taxon>Bacillaceae</taxon>
        <taxon>Bacillus</taxon>
    </lineage>
</organism>
<dbReference type="InterPro" id="IPR027417">
    <property type="entry name" value="P-loop_NTPase"/>
</dbReference>
<dbReference type="PANTHER" id="PTHR30121">
    <property type="entry name" value="UNCHARACTERIZED PROTEIN YJGR-RELATED"/>
    <property type="match status" value="1"/>
</dbReference>
<reference evidence="3" key="1">
    <citation type="submission" date="2016-06" db="EMBL/GenBank/DDBJ databases">
        <authorList>
            <person name="Nascimento L."/>
            <person name="Pereira R.V."/>
            <person name="Martins L.F."/>
            <person name="Quaggio R.B."/>
            <person name="Silva A.M."/>
            <person name="Setubal J.C."/>
        </authorList>
    </citation>
    <scope>NUCLEOTIDE SEQUENCE [LARGE SCALE GENOMIC DNA]</scope>
</reference>